<dbReference type="InterPro" id="IPR036770">
    <property type="entry name" value="Ankyrin_rpt-contain_sf"/>
</dbReference>
<gene>
    <name evidence="4" type="ORF">SFRICE_025276</name>
</gene>
<accession>A0A2H1WE19</accession>
<dbReference type="PROSITE" id="PS50297">
    <property type="entry name" value="ANK_REP_REGION"/>
    <property type="match status" value="1"/>
</dbReference>
<feature type="repeat" description="ANK" evidence="3">
    <location>
        <begin position="78"/>
        <end position="110"/>
    </location>
</feature>
<dbReference type="SUPFAM" id="SSF48403">
    <property type="entry name" value="Ankyrin repeat"/>
    <property type="match status" value="1"/>
</dbReference>
<keyword evidence="2 3" id="KW-0040">ANK repeat</keyword>
<dbReference type="EMBL" id="ODYU01008043">
    <property type="protein sequence ID" value="SOQ51313.1"/>
    <property type="molecule type" value="Genomic_DNA"/>
</dbReference>
<proteinExistence type="predicted"/>
<sequence length="387" mass="42185">MLKWLHISVLRKLKNHAALWDNLELLQELIASGAAVDARDGSNRSALHAAALAERSRCLSALCAAGADIDAKSDEATGGKTALHIAAERGHVENVKTLLSSGASLATLDAHGNTALALAERNSWRHAANVLREARANITMIKGFLLGENHPMTSLALGEARGSVRLLLTKNHPVPTPAFRAGAPVRWVEVHITARNATIQCTLYTHFAPFVLGENHPMTILALGEAIGSVRLLLTKNLPVPTPAFRTGAPVNPLGCPQLRIKHQPYWAPSVVARAERNAPHARVWFWSGGELPLLTVRRPALTVAGDRHAIPDARSSIPESCKVLLGFFRFFENISVVAWSLKLCPVYGKRFTSYYMRLKIQMLKSRCTLYSGITCCNVHLCLPLRG</sequence>
<protein>
    <submittedName>
        <fullName evidence="4">SFRICE_025276</fullName>
    </submittedName>
</protein>
<dbReference type="Pfam" id="PF12796">
    <property type="entry name" value="Ank_2"/>
    <property type="match status" value="1"/>
</dbReference>
<evidence type="ECO:0000256" key="2">
    <source>
        <dbReference type="ARBA" id="ARBA00023043"/>
    </source>
</evidence>
<evidence type="ECO:0000256" key="3">
    <source>
        <dbReference type="PROSITE-ProRule" id="PRU00023"/>
    </source>
</evidence>
<keyword evidence="1" id="KW-0677">Repeat</keyword>
<name>A0A2H1WE19_SPOFR</name>
<reference evidence="4" key="1">
    <citation type="submission" date="2016-07" db="EMBL/GenBank/DDBJ databases">
        <authorList>
            <person name="Bretaudeau A."/>
        </authorList>
    </citation>
    <scope>NUCLEOTIDE SEQUENCE</scope>
    <source>
        <strain evidence="4">Rice</strain>
        <tissue evidence="4">Whole body</tissue>
    </source>
</reference>
<evidence type="ECO:0000256" key="1">
    <source>
        <dbReference type="ARBA" id="ARBA00022737"/>
    </source>
</evidence>
<dbReference type="PANTHER" id="PTHR24189:SF50">
    <property type="entry name" value="ANKYRIN REPEAT AND SOCS BOX PROTEIN 2"/>
    <property type="match status" value="1"/>
</dbReference>
<dbReference type="PANTHER" id="PTHR24189">
    <property type="entry name" value="MYOTROPHIN"/>
    <property type="match status" value="1"/>
</dbReference>
<organism evidence="4">
    <name type="scientific">Spodoptera frugiperda</name>
    <name type="common">Fall armyworm</name>
    <dbReference type="NCBI Taxonomy" id="7108"/>
    <lineage>
        <taxon>Eukaryota</taxon>
        <taxon>Metazoa</taxon>
        <taxon>Ecdysozoa</taxon>
        <taxon>Arthropoda</taxon>
        <taxon>Hexapoda</taxon>
        <taxon>Insecta</taxon>
        <taxon>Pterygota</taxon>
        <taxon>Neoptera</taxon>
        <taxon>Endopterygota</taxon>
        <taxon>Lepidoptera</taxon>
        <taxon>Glossata</taxon>
        <taxon>Ditrysia</taxon>
        <taxon>Noctuoidea</taxon>
        <taxon>Noctuidae</taxon>
        <taxon>Amphipyrinae</taxon>
        <taxon>Spodoptera</taxon>
    </lineage>
</organism>
<dbReference type="Gene3D" id="1.25.40.20">
    <property type="entry name" value="Ankyrin repeat-containing domain"/>
    <property type="match status" value="1"/>
</dbReference>
<dbReference type="SMART" id="SM00248">
    <property type="entry name" value="ANK"/>
    <property type="match status" value="4"/>
</dbReference>
<evidence type="ECO:0000313" key="4">
    <source>
        <dbReference type="EMBL" id="SOQ51313.1"/>
    </source>
</evidence>
<dbReference type="InterPro" id="IPR050745">
    <property type="entry name" value="Multifunctional_regulatory"/>
</dbReference>
<dbReference type="InterPro" id="IPR002110">
    <property type="entry name" value="Ankyrin_rpt"/>
</dbReference>
<feature type="repeat" description="ANK" evidence="3">
    <location>
        <begin position="42"/>
        <end position="74"/>
    </location>
</feature>
<dbReference type="AlphaFoldDB" id="A0A2H1WE19"/>
<dbReference type="PROSITE" id="PS50088">
    <property type="entry name" value="ANK_REPEAT"/>
    <property type="match status" value="2"/>
</dbReference>